<gene>
    <name evidence="11" type="ORF">CF386_05225</name>
</gene>
<sequence length="194" mass="22754">MEVYTTEDQQVDAIKRWCKKYLKWVVVILVIIFAAILVKTFYHQSVSKDNLISVDNFEVIHKKLQSDEVSNGVIKNAKNYIENNKNEYSSLLNLNLSKVYVERQNYNEAINSLNWIIHNSSDVNLLNIAKVRLARLYIFNSQFDLAKNIIGTIKSESWKLQKTILMGDLYTKENKFDLAKKEYLKAKKLIQMFH</sequence>
<dbReference type="Pfam" id="PF09976">
    <property type="entry name" value="TPR_21"/>
    <property type="match status" value="1"/>
</dbReference>
<dbReference type="AlphaFoldDB" id="A0A220VDN0"/>
<dbReference type="PANTHER" id="PTHR38035:SF1">
    <property type="entry name" value="ANCILLARY SECYEG TRANSLOCON SUBUNIT"/>
    <property type="match status" value="1"/>
</dbReference>
<evidence type="ECO:0000256" key="2">
    <source>
        <dbReference type="ARBA" id="ARBA00022475"/>
    </source>
</evidence>
<dbReference type="PANTHER" id="PTHR38035">
    <property type="entry name" value="UPF0070 PROTEIN YFGM"/>
    <property type="match status" value="1"/>
</dbReference>
<comment type="similarity">
    <text evidence="7">Belongs to the YfgM family.</text>
</comment>
<evidence type="ECO:0000256" key="6">
    <source>
        <dbReference type="ARBA" id="ARBA00023186"/>
    </source>
</evidence>
<keyword evidence="4 9" id="KW-1133">Transmembrane helix</keyword>
<evidence type="ECO:0000256" key="9">
    <source>
        <dbReference type="SAM" id="Phobius"/>
    </source>
</evidence>
<feature type="transmembrane region" description="Helical" evidence="9">
    <location>
        <begin position="21"/>
        <end position="42"/>
    </location>
</feature>
<organism evidence="11 12">
    <name type="scientific">Paraphotobacterium marinum</name>
    <dbReference type="NCBI Taxonomy" id="1755811"/>
    <lineage>
        <taxon>Bacteria</taxon>
        <taxon>Pseudomonadati</taxon>
        <taxon>Pseudomonadota</taxon>
        <taxon>Gammaproteobacteria</taxon>
        <taxon>Vibrionales</taxon>
        <taxon>Vibrionaceae</taxon>
        <taxon>Paraphotobacterium</taxon>
    </lineage>
</organism>
<dbReference type="Proteomes" id="UP000242175">
    <property type="component" value="Chromosome large"/>
</dbReference>
<evidence type="ECO:0000259" key="10">
    <source>
        <dbReference type="Pfam" id="PF09976"/>
    </source>
</evidence>
<dbReference type="InterPro" id="IPR018704">
    <property type="entry name" value="SecYEG/CpoB_TPR"/>
</dbReference>
<dbReference type="EMBL" id="CP022355">
    <property type="protein sequence ID" value="ASK78447.1"/>
    <property type="molecule type" value="Genomic_DNA"/>
</dbReference>
<dbReference type="OrthoDB" id="9789675at2"/>
<evidence type="ECO:0000256" key="5">
    <source>
        <dbReference type="ARBA" id="ARBA00023136"/>
    </source>
</evidence>
<keyword evidence="2" id="KW-1003">Cell membrane</keyword>
<dbReference type="RefSeq" id="WP_089073355.1">
    <property type="nucleotide sequence ID" value="NZ_CP022355.1"/>
</dbReference>
<evidence type="ECO:0000256" key="3">
    <source>
        <dbReference type="ARBA" id="ARBA00022692"/>
    </source>
</evidence>
<dbReference type="GO" id="GO:0044877">
    <property type="term" value="F:protein-containing complex binding"/>
    <property type="evidence" value="ECO:0007669"/>
    <property type="project" value="InterPro"/>
</dbReference>
<evidence type="ECO:0000256" key="1">
    <source>
        <dbReference type="ARBA" id="ARBA00004401"/>
    </source>
</evidence>
<keyword evidence="3 9" id="KW-0812">Transmembrane</keyword>
<evidence type="ECO:0000313" key="12">
    <source>
        <dbReference type="Proteomes" id="UP000242175"/>
    </source>
</evidence>
<keyword evidence="12" id="KW-1185">Reference proteome</keyword>
<evidence type="ECO:0000256" key="8">
    <source>
        <dbReference type="ARBA" id="ARBA00024235"/>
    </source>
</evidence>
<dbReference type="InterPro" id="IPR026039">
    <property type="entry name" value="YfgM"/>
</dbReference>
<name>A0A220VDN0_9GAMM</name>
<keyword evidence="6" id="KW-0143">Chaperone</keyword>
<evidence type="ECO:0000256" key="4">
    <source>
        <dbReference type="ARBA" id="ARBA00022989"/>
    </source>
</evidence>
<dbReference type="KEGG" id="pmai:CF386_05225"/>
<dbReference type="SUPFAM" id="SSF48452">
    <property type="entry name" value="TPR-like"/>
    <property type="match status" value="1"/>
</dbReference>
<dbReference type="GO" id="GO:0005886">
    <property type="term" value="C:plasma membrane"/>
    <property type="evidence" value="ECO:0007669"/>
    <property type="project" value="UniProtKB-SubCell"/>
</dbReference>
<proteinExistence type="inferred from homology"/>
<dbReference type="Gene3D" id="1.25.40.10">
    <property type="entry name" value="Tetratricopeptide repeat domain"/>
    <property type="match status" value="1"/>
</dbReference>
<evidence type="ECO:0000256" key="7">
    <source>
        <dbReference type="ARBA" id="ARBA00024197"/>
    </source>
</evidence>
<reference evidence="11 12" key="1">
    <citation type="journal article" date="2016" name="Int. J. Syst. Evol. Microbiol.">
        <title>Paraphotobacterium marinum gen. nov., sp. nov., a member of the family Vibrionaceae, isolated from surface seawater.</title>
        <authorList>
            <person name="Huang Z."/>
            <person name="Dong C."/>
            <person name="Shao Z."/>
        </authorList>
    </citation>
    <scope>NUCLEOTIDE SEQUENCE [LARGE SCALE GENOMIC DNA]</scope>
    <source>
        <strain evidence="11 12">NSCS20N07D</strain>
    </source>
</reference>
<dbReference type="InterPro" id="IPR011990">
    <property type="entry name" value="TPR-like_helical_dom_sf"/>
</dbReference>
<feature type="domain" description="Ancillary SecYEG translocon subunit/Cell division coordinator CpoB TPR" evidence="10">
    <location>
        <begin position="15"/>
        <end position="188"/>
    </location>
</feature>
<accession>A0A220VDN0</accession>
<evidence type="ECO:0000313" key="11">
    <source>
        <dbReference type="EMBL" id="ASK78447.1"/>
    </source>
</evidence>
<comment type="subcellular location">
    <subcellularLocation>
        <location evidence="1">Cell membrane</location>
        <topology evidence="1">Single-pass type II membrane protein</topology>
    </subcellularLocation>
</comment>
<protein>
    <recommendedName>
        <fullName evidence="8">Ancillary SecYEG translocon subunit</fullName>
    </recommendedName>
</protein>
<keyword evidence="5 9" id="KW-0472">Membrane</keyword>